<name>A0AAD6Y8G7_9AGAR</name>
<organism evidence="1 2">
    <name type="scientific">Mycena pura</name>
    <dbReference type="NCBI Taxonomy" id="153505"/>
    <lineage>
        <taxon>Eukaryota</taxon>
        <taxon>Fungi</taxon>
        <taxon>Dikarya</taxon>
        <taxon>Basidiomycota</taxon>
        <taxon>Agaricomycotina</taxon>
        <taxon>Agaricomycetes</taxon>
        <taxon>Agaricomycetidae</taxon>
        <taxon>Agaricales</taxon>
        <taxon>Marasmiineae</taxon>
        <taxon>Mycenaceae</taxon>
        <taxon>Mycena</taxon>
    </lineage>
</organism>
<dbReference type="Proteomes" id="UP001219525">
    <property type="component" value="Unassembled WGS sequence"/>
</dbReference>
<proteinExistence type="predicted"/>
<accession>A0AAD6Y8G7</accession>
<protein>
    <submittedName>
        <fullName evidence="1">Uncharacterized protein</fullName>
    </submittedName>
</protein>
<keyword evidence="2" id="KW-1185">Reference proteome</keyword>
<dbReference type="AlphaFoldDB" id="A0AAD6Y8G7"/>
<dbReference type="EMBL" id="JARJCW010000037">
    <property type="protein sequence ID" value="KAJ7207163.1"/>
    <property type="molecule type" value="Genomic_DNA"/>
</dbReference>
<evidence type="ECO:0000313" key="1">
    <source>
        <dbReference type="EMBL" id="KAJ7207163.1"/>
    </source>
</evidence>
<reference evidence="1" key="1">
    <citation type="submission" date="2023-03" db="EMBL/GenBank/DDBJ databases">
        <title>Massive genome expansion in bonnet fungi (Mycena s.s.) driven by repeated elements and novel gene families across ecological guilds.</title>
        <authorList>
            <consortium name="Lawrence Berkeley National Laboratory"/>
            <person name="Harder C.B."/>
            <person name="Miyauchi S."/>
            <person name="Viragh M."/>
            <person name="Kuo A."/>
            <person name="Thoen E."/>
            <person name="Andreopoulos B."/>
            <person name="Lu D."/>
            <person name="Skrede I."/>
            <person name="Drula E."/>
            <person name="Henrissat B."/>
            <person name="Morin E."/>
            <person name="Kohler A."/>
            <person name="Barry K."/>
            <person name="LaButti K."/>
            <person name="Morin E."/>
            <person name="Salamov A."/>
            <person name="Lipzen A."/>
            <person name="Mereny Z."/>
            <person name="Hegedus B."/>
            <person name="Baldrian P."/>
            <person name="Stursova M."/>
            <person name="Weitz H."/>
            <person name="Taylor A."/>
            <person name="Grigoriev I.V."/>
            <person name="Nagy L.G."/>
            <person name="Martin F."/>
            <person name="Kauserud H."/>
        </authorList>
    </citation>
    <scope>NUCLEOTIDE SEQUENCE</scope>
    <source>
        <strain evidence="1">9144</strain>
    </source>
</reference>
<comment type="caution">
    <text evidence="1">The sequence shown here is derived from an EMBL/GenBank/DDBJ whole genome shotgun (WGS) entry which is preliminary data.</text>
</comment>
<gene>
    <name evidence="1" type="ORF">GGX14DRAFT_698292</name>
</gene>
<evidence type="ECO:0000313" key="2">
    <source>
        <dbReference type="Proteomes" id="UP001219525"/>
    </source>
</evidence>
<sequence>MSLRSRLIFRQTHPIICRILPRAARTISQTTATTTMVQADSASRTLSKTTATAFFDEDTDPNSRRNICANFYRTKIDIAPFSCDWDKWSEYGVFLLGPGWHDLTEFDFYVKRLLNIPGTPHPLAFLPYGPDPCVVFEASGEYYFLNLCKDYLERFGGDFASDDDFLARLPHATGKRKWLPKNTEKKKLYDRVCREQQRLAEAAEKSKQGHLSLPHKPSNYWADGGGYSAVSY</sequence>